<dbReference type="Proteomes" id="UP000677305">
    <property type="component" value="Chromosome"/>
</dbReference>
<dbReference type="RefSeq" id="WP_212691441.1">
    <property type="nucleotide sequence ID" value="NZ_CP058561.1"/>
</dbReference>
<name>A0A8J8SE59_9FIRM</name>
<keyword evidence="2" id="KW-1185">Reference proteome</keyword>
<dbReference type="KEGG" id="vgu:HYG85_21755"/>
<proteinExistence type="predicted"/>
<sequence length="224" mass="26236">MHKKLILLIILLIANLLLSSCRISTKIKKDTLYEEEYDLSSLQLDTEEKSDKMTKDEALVYALEFLENNLDRKLYLNELKIECMYEDKDILKDYKNISEENLINLELGLYSIKFELPEVDERFSFLINAMDGNISDYTHHSQTSEPSDKENLSEEVLNEIALDFIQKNNINQIEEPEIIDTVNNYMYALLIEDVKNPGIVTIIYLNKKTGEIISFYTIYDKHDK</sequence>
<organism evidence="1 2">
    <name type="scientific">Vallitalea guaymasensis</name>
    <dbReference type="NCBI Taxonomy" id="1185412"/>
    <lineage>
        <taxon>Bacteria</taxon>
        <taxon>Bacillati</taxon>
        <taxon>Bacillota</taxon>
        <taxon>Clostridia</taxon>
        <taxon>Lachnospirales</taxon>
        <taxon>Vallitaleaceae</taxon>
        <taxon>Vallitalea</taxon>
    </lineage>
</organism>
<dbReference type="PROSITE" id="PS51257">
    <property type="entry name" value="PROKAR_LIPOPROTEIN"/>
    <property type="match status" value="1"/>
</dbReference>
<dbReference type="EMBL" id="CP058561">
    <property type="protein sequence ID" value="QUH31404.1"/>
    <property type="molecule type" value="Genomic_DNA"/>
</dbReference>
<dbReference type="AlphaFoldDB" id="A0A8J8SE59"/>
<reference evidence="1 2" key="1">
    <citation type="submission" date="2020-07" db="EMBL/GenBank/DDBJ databases">
        <title>Vallitalea guaymasensis genome.</title>
        <authorList>
            <person name="Postec A."/>
        </authorList>
    </citation>
    <scope>NUCLEOTIDE SEQUENCE [LARGE SCALE GENOMIC DNA]</scope>
    <source>
        <strain evidence="1 2">Ra1766G1</strain>
    </source>
</reference>
<accession>A0A8J8SE59</accession>
<gene>
    <name evidence="1" type="ORF">HYG85_21755</name>
</gene>
<evidence type="ECO:0000313" key="1">
    <source>
        <dbReference type="EMBL" id="QUH31404.1"/>
    </source>
</evidence>
<evidence type="ECO:0000313" key="2">
    <source>
        <dbReference type="Proteomes" id="UP000677305"/>
    </source>
</evidence>
<protein>
    <submittedName>
        <fullName evidence="1">Uncharacterized protein</fullName>
    </submittedName>
</protein>